<accession>A0ABP0GQE5</accession>
<protein>
    <recommendedName>
        <fullName evidence="1">UBC core domain-containing protein</fullName>
    </recommendedName>
</protein>
<dbReference type="CDD" id="cd23802">
    <property type="entry name" value="UBCc_UBE2Q"/>
    <property type="match status" value="1"/>
</dbReference>
<sequence>MSQSTASLRAELKHISVLFPRSHSVFRVVSSSIDEICCHFVNGKDKHVINCTISESYPQSKPMWYCDTEDISVMQVVGNLADADLTSKYLINSMVKFLVMQLCKHFNLPVPMHIEELDKPPQPVEVDVGIDSSSEDEDDELNDVDDAVLEENVAAEIEEVRKENSGISQENLAILNKIKQTQRKDYISGRVSGSVQASDRLLKELKAIYKSESFKKGCYNVELVNDSLYEWHVQILKVDPESNLHADLKKLKAKNGTASIIMGISFRDNFPFDPPFVRVVCPVLNGGFVLGGGAICMELLTKQGWSSAYSIESLIMQIMATLVKGKARIHFGASESAYSLSKAQQSFQRLVQIHEKNGWFTPPASDG</sequence>
<evidence type="ECO:0000259" key="1">
    <source>
        <dbReference type="PROSITE" id="PS50127"/>
    </source>
</evidence>
<name>A0ABP0GQE5_CLALP</name>
<reference evidence="2 3" key="1">
    <citation type="submission" date="2024-02" db="EMBL/GenBank/DDBJ databases">
        <authorList>
            <person name="Daric V."/>
            <person name="Darras S."/>
        </authorList>
    </citation>
    <scope>NUCLEOTIDE SEQUENCE [LARGE SCALE GENOMIC DNA]</scope>
</reference>
<comment type="caution">
    <text evidence="2">The sequence shown here is derived from an EMBL/GenBank/DDBJ whole genome shotgun (WGS) entry which is preliminary data.</text>
</comment>
<dbReference type="Proteomes" id="UP001642483">
    <property type="component" value="Unassembled WGS sequence"/>
</dbReference>
<feature type="domain" description="UBC core" evidence="1">
    <location>
        <begin position="196"/>
        <end position="360"/>
    </location>
</feature>
<dbReference type="Pfam" id="PF00179">
    <property type="entry name" value="UQ_con"/>
    <property type="match status" value="1"/>
</dbReference>
<organism evidence="2 3">
    <name type="scientific">Clavelina lepadiformis</name>
    <name type="common">Light-bulb sea squirt</name>
    <name type="synonym">Ascidia lepadiformis</name>
    <dbReference type="NCBI Taxonomy" id="159417"/>
    <lineage>
        <taxon>Eukaryota</taxon>
        <taxon>Metazoa</taxon>
        <taxon>Chordata</taxon>
        <taxon>Tunicata</taxon>
        <taxon>Ascidiacea</taxon>
        <taxon>Aplousobranchia</taxon>
        <taxon>Clavelinidae</taxon>
        <taxon>Clavelina</taxon>
    </lineage>
</organism>
<dbReference type="Gene3D" id="3.10.110.10">
    <property type="entry name" value="Ubiquitin Conjugating Enzyme"/>
    <property type="match status" value="1"/>
</dbReference>
<dbReference type="InterPro" id="IPR016135">
    <property type="entry name" value="UBQ-conjugating_enzyme/RWD"/>
</dbReference>
<keyword evidence="3" id="KW-1185">Reference proteome</keyword>
<dbReference type="InterPro" id="IPR000608">
    <property type="entry name" value="UBC"/>
</dbReference>
<evidence type="ECO:0000313" key="2">
    <source>
        <dbReference type="EMBL" id="CAK8693980.1"/>
    </source>
</evidence>
<proteinExistence type="predicted"/>
<dbReference type="SMART" id="SM00212">
    <property type="entry name" value="UBCc"/>
    <property type="match status" value="1"/>
</dbReference>
<dbReference type="PROSITE" id="PS50127">
    <property type="entry name" value="UBC_2"/>
    <property type="match status" value="1"/>
</dbReference>
<evidence type="ECO:0000313" key="3">
    <source>
        <dbReference type="Proteomes" id="UP001642483"/>
    </source>
</evidence>
<dbReference type="SUPFAM" id="SSF54495">
    <property type="entry name" value="UBC-like"/>
    <property type="match status" value="1"/>
</dbReference>
<gene>
    <name evidence="2" type="ORF">CVLEPA_LOCUS27257</name>
</gene>
<dbReference type="EMBL" id="CAWYQH010000141">
    <property type="protein sequence ID" value="CAK8693980.1"/>
    <property type="molecule type" value="Genomic_DNA"/>
</dbReference>